<comment type="caution">
    <text evidence="4">The sequence shown here is derived from an EMBL/GenBank/DDBJ whole genome shotgun (WGS) entry which is preliminary data.</text>
</comment>
<dbReference type="Pfam" id="PF00583">
    <property type="entry name" value="Acetyltransf_1"/>
    <property type="match status" value="1"/>
</dbReference>
<evidence type="ECO:0000259" key="3">
    <source>
        <dbReference type="PROSITE" id="PS51186"/>
    </source>
</evidence>
<gene>
    <name evidence="4" type="ORF">GCM10022224_072560</name>
</gene>
<evidence type="ECO:0000256" key="1">
    <source>
        <dbReference type="ARBA" id="ARBA00022679"/>
    </source>
</evidence>
<sequence length="163" mass="17621">MTEPVHALVRPATERDAAVLAELNRFVHALHVEARPDVFRTAASETGELAAIFASFLAGDDTLAYVAEVRGRPAGYVTAVVHRRPGDEMTRARSFVSVEHLAVDPGVARGGVGTALVEAVRTAGREAGCTAVLTDVWDFNQTALDFFEGLGFTPMRHWLEHPL</sequence>
<evidence type="ECO:0000256" key="2">
    <source>
        <dbReference type="ARBA" id="ARBA00023315"/>
    </source>
</evidence>
<dbReference type="InterPro" id="IPR050832">
    <property type="entry name" value="Bact_Acetyltransf"/>
</dbReference>
<keyword evidence="5" id="KW-1185">Reference proteome</keyword>
<evidence type="ECO:0000313" key="5">
    <source>
        <dbReference type="Proteomes" id="UP001500902"/>
    </source>
</evidence>
<keyword evidence="1" id="KW-0808">Transferase</keyword>
<dbReference type="RefSeq" id="WP_344888464.1">
    <property type="nucleotide sequence ID" value="NZ_BAAAZP010000149.1"/>
</dbReference>
<name>A0ABP7CU53_9ACTN</name>
<dbReference type="InterPro" id="IPR016181">
    <property type="entry name" value="Acyl_CoA_acyltransferase"/>
</dbReference>
<dbReference type="SUPFAM" id="SSF55729">
    <property type="entry name" value="Acyl-CoA N-acyltransferases (Nat)"/>
    <property type="match status" value="1"/>
</dbReference>
<dbReference type="PROSITE" id="PS51186">
    <property type="entry name" value="GNAT"/>
    <property type="match status" value="1"/>
</dbReference>
<dbReference type="Proteomes" id="UP001500902">
    <property type="component" value="Unassembled WGS sequence"/>
</dbReference>
<protein>
    <submittedName>
        <fullName evidence="4">GNAT family N-acetyltransferase</fullName>
    </submittedName>
</protein>
<keyword evidence="2" id="KW-0012">Acyltransferase</keyword>
<dbReference type="EMBL" id="BAAAZP010000149">
    <property type="protein sequence ID" value="GAA3696403.1"/>
    <property type="molecule type" value="Genomic_DNA"/>
</dbReference>
<accession>A0ABP7CU53</accession>
<reference evidence="5" key="1">
    <citation type="journal article" date="2019" name="Int. J. Syst. Evol. Microbiol.">
        <title>The Global Catalogue of Microorganisms (GCM) 10K type strain sequencing project: providing services to taxonomists for standard genome sequencing and annotation.</title>
        <authorList>
            <consortium name="The Broad Institute Genomics Platform"/>
            <consortium name="The Broad Institute Genome Sequencing Center for Infectious Disease"/>
            <person name="Wu L."/>
            <person name="Ma J."/>
        </authorList>
    </citation>
    <scope>NUCLEOTIDE SEQUENCE [LARGE SCALE GENOMIC DNA]</scope>
    <source>
        <strain evidence="5">JCM 16904</strain>
    </source>
</reference>
<feature type="domain" description="N-acetyltransferase" evidence="3">
    <location>
        <begin position="7"/>
        <end position="163"/>
    </location>
</feature>
<organism evidence="4 5">
    <name type="scientific">Nonomuraea antimicrobica</name>
    <dbReference type="NCBI Taxonomy" id="561173"/>
    <lineage>
        <taxon>Bacteria</taxon>
        <taxon>Bacillati</taxon>
        <taxon>Actinomycetota</taxon>
        <taxon>Actinomycetes</taxon>
        <taxon>Streptosporangiales</taxon>
        <taxon>Streptosporangiaceae</taxon>
        <taxon>Nonomuraea</taxon>
    </lineage>
</organism>
<dbReference type="CDD" id="cd04301">
    <property type="entry name" value="NAT_SF"/>
    <property type="match status" value="1"/>
</dbReference>
<evidence type="ECO:0000313" key="4">
    <source>
        <dbReference type="EMBL" id="GAA3696403.1"/>
    </source>
</evidence>
<dbReference type="Gene3D" id="3.40.630.30">
    <property type="match status" value="1"/>
</dbReference>
<dbReference type="InterPro" id="IPR000182">
    <property type="entry name" value="GNAT_dom"/>
</dbReference>
<dbReference type="PANTHER" id="PTHR43877">
    <property type="entry name" value="AMINOALKYLPHOSPHONATE N-ACETYLTRANSFERASE-RELATED-RELATED"/>
    <property type="match status" value="1"/>
</dbReference>
<proteinExistence type="predicted"/>